<dbReference type="InterPro" id="IPR010982">
    <property type="entry name" value="Lambda_DNA-bd_dom_sf"/>
</dbReference>
<dbReference type="RefSeq" id="WP_021719000.1">
    <property type="nucleotide sequence ID" value="NZ_FR885247.1"/>
</dbReference>
<dbReference type="SMART" id="SM00530">
    <property type="entry name" value="HTH_XRE"/>
    <property type="match status" value="1"/>
</dbReference>
<dbReference type="HOGENOM" id="CLU_066192_17_6_9"/>
<sequence length="106" mass="12013">MYDVDCLEKIGANVKFLRTMRKLRQQDVAQTLGISQTHLSNMECGRVKFSLKQLLRLANLFDCQLECFFDPRQAANVAVGGTGQDKRYTQSDMELLLTLVKKSGQP</sequence>
<proteinExistence type="predicted"/>
<dbReference type="GO" id="GO:0003677">
    <property type="term" value="F:DNA binding"/>
    <property type="evidence" value="ECO:0007669"/>
    <property type="project" value="UniProtKB-KW"/>
</dbReference>
<dbReference type="InterPro" id="IPR001387">
    <property type="entry name" value="Cro/C1-type_HTH"/>
</dbReference>
<keyword evidence="2" id="KW-0238">DNA-binding</keyword>
<gene>
    <name evidence="2" type="ORF">BN533_02101</name>
</gene>
<protein>
    <submittedName>
        <fullName evidence="2">DNA-binding helix-turn-helix protein</fullName>
    </submittedName>
</protein>
<dbReference type="AlphaFoldDB" id="R6IHR2"/>
<dbReference type="CDD" id="cd00093">
    <property type="entry name" value="HTH_XRE"/>
    <property type="match status" value="1"/>
</dbReference>
<dbReference type="Gene3D" id="1.10.260.40">
    <property type="entry name" value="lambda repressor-like DNA-binding domains"/>
    <property type="match status" value="1"/>
</dbReference>
<dbReference type="Pfam" id="PF01381">
    <property type="entry name" value="HTH_3"/>
    <property type="match status" value="1"/>
</dbReference>
<reference evidence="2" key="1">
    <citation type="submission" date="2012-11" db="EMBL/GenBank/DDBJ databases">
        <title>Dependencies among metagenomic species, viruses, plasmids and units of genetic variation.</title>
        <authorList>
            <person name="Nielsen H.B."/>
            <person name="Almeida M."/>
            <person name="Juncker A.S."/>
            <person name="Rasmussen S."/>
            <person name="Li J."/>
            <person name="Sunagawa S."/>
            <person name="Plichta D."/>
            <person name="Gautier L."/>
            <person name="Le Chatelier E."/>
            <person name="Peletier E."/>
            <person name="Bonde I."/>
            <person name="Nielsen T."/>
            <person name="Manichanh C."/>
            <person name="Arumugam M."/>
            <person name="Batto J."/>
            <person name="Santos M.B.Q.D."/>
            <person name="Blom N."/>
            <person name="Borruel N."/>
            <person name="Burgdorf K.S."/>
            <person name="Boumezbeur F."/>
            <person name="Casellas F."/>
            <person name="Dore J."/>
            <person name="Guarner F."/>
            <person name="Hansen T."/>
            <person name="Hildebrand F."/>
            <person name="Kaas R.S."/>
            <person name="Kennedy S."/>
            <person name="Kristiansen K."/>
            <person name="Kultima J.R."/>
            <person name="Leonard P."/>
            <person name="Levenez F."/>
            <person name="Lund O."/>
            <person name="Moumen B."/>
            <person name="Le Paslier D."/>
            <person name="Pons N."/>
            <person name="Pedersen O."/>
            <person name="Prifti E."/>
            <person name="Qin J."/>
            <person name="Raes J."/>
            <person name="Tap J."/>
            <person name="Tims S."/>
            <person name="Ussery D.W."/>
            <person name="Yamada T."/>
            <person name="MetaHit consortium"/>
            <person name="Renault P."/>
            <person name="Sicheritz-Ponten T."/>
            <person name="Bork P."/>
            <person name="Wang J."/>
            <person name="Brunak S."/>
            <person name="Ehrlich S.D."/>
        </authorList>
    </citation>
    <scope>NUCLEOTIDE SEQUENCE [LARGE SCALE GENOMIC DNA]</scope>
</reference>
<dbReference type="PROSITE" id="PS50943">
    <property type="entry name" value="HTH_CROC1"/>
    <property type="match status" value="1"/>
</dbReference>
<organism evidence="2">
    <name type="scientific">Phascolarctobacterium faecium</name>
    <dbReference type="NCBI Taxonomy" id="33025"/>
    <lineage>
        <taxon>Bacteria</taxon>
        <taxon>Bacillati</taxon>
        <taxon>Bacillota</taxon>
        <taxon>Negativicutes</taxon>
        <taxon>Acidaminococcales</taxon>
        <taxon>Acidaminococcaceae</taxon>
        <taxon>Phascolarctobacterium</taxon>
    </lineage>
</organism>
<evidence type="ECO:0000259" key="1">
    <source>
        <dbReference type="PROSITE" id="PS50943"/>
    </source>
</evidence>
<feature type="domain" description="HTH cro/C1-type" evidence="1">
    <location>
        <begin position="14"/>
        <end position="68"/>
    </location>
</feature>
<dbReference type="SUPFAM" id="SSF47413">
    <property type="entry name" value="lambda repressor-like DNA-binding domains"/>
    <property type="match status" value="1"/>
</dbReference>
<dbReference type="EMBL" id="CBDS010000003">
    <property type="protein sequence ID" value="CDB44881.1"/>
    <property type="molecule type" value="Genomic_DNA"/>
</dbReference>
<evidence type="ECO:0000313" key="2">
    <source>
        <dbReference type="EMBL" id="CDB44881.1"/>
    </source>
</evidence>
<comment type="caution">
    <text evidence="2">The sequence shown here is derived from an EMBL/GenBank/DDBJ whole genome shotgun (WGS) entry which is preliminary data.</text>
</comment>
<accession>R6IHR2</accession>
<dbReference type="STRING" id="1262914.BN533_02101"/>
<name>R6IHR2_9FIRM</name>